<dbReference type="Proteomes" id="UP001066276">
    <property type="component" value="Chromosome 4_1"/>
</dbReference>
<organism evidence="2 3">
    <name type="scientific">Pleurodeles waltl</name>
    <name type="common">Iberian ribbed newt</name>
    <dbReference type="NCBI Taxonomy" id="8319"/>
    <lineage>
        <taxon>Eukaryota</taxon>
        <taxon>Metazoa</taxon>
        <taxon>Chordata</taxon>
        <taxon>Craniata</taxon>
        <taxon>Vertebrata</taxon>
        <taxon>Euteleostomi</taxon>
        <taxon>Amphibia</taxon>
        <taxon>Batrachia</taxon>
        <taxon>Caudata</taxon>
        <taxon>Salamandroidea</taxon>
        <taxon>Salamandridae</taxon>
        <taxon>Pleurodelinae</taxon>
        <taxon>Pleurodeles</taxon>
    </lineage>
</organism>
<dbReference type="EMBL" id="JANPWB010000007">
    <property type="protein sequence ID" value="KAJ1173824.1"/>
    <property type="molecule type" value="Genomic_DNA"/>
</dbReference>
<evidence type="ECO:0000256" key="1">
    <source>
        <dbReference type="SAM" id="MobiDB-lite"/>
    </source>
</evidence>
<dbReference type="PANTHER" id="PTHR33198:SF20">
    <property type="entry name" value="RETROTRANSPOSON GAG DOMAIN-CONTAINING PROTEIN"/>
    <property type="match status" value="1"/>
</dbReference>
<evidence type="ECO:0000313" key="2">
    <source>
        <dbReference type="EMBL" id="KAJ1173824.1"/>
    </source>
</evidence>
<feature type="region of interest" description="Disordered" evidence="1">
    <location>
        <begin position="232"/>
        <end position="313"/>
    </location>
</feature>
<reference evidence="2" key="1">
    <citation type="journal article" date="2022" name="bioRxiv">
        <title>Sequencing and chromosome-scale assembly of the giantPleurodeles waltlgenome.</title>
        <authorList>
            <person name="Brown T."/>
            <person name="Elewa A."/>
            <person name="Iarovenko S."/>
            <person name="Subramanian E."/>
            <person name="Araus A.J."/>
            <person name="Petzold A."/>
            <person name="Susuki M."/>
            <person name="Suzuki K.-i.T."/>
            <person name="Hayashi T."/>
            <person name="Toyoda A."/>
            <person name="Oliveira C."/>
            <person name="Osipova E."/>
            <person name="Leigh N.D."/>
            <person name="Simon A."/>
            <person name="Yun M.H."/>
        </authorList>
    </citation>
    <scope>NUCLEOTIDE SEQUENCE</scope>
    <source>
        <strain evidence="2">20211129_DDA</strain>
        <tissue evidence="2">Liver</tissue>
    </source>
</reference>
<feature type="compositionally biased region" description="Basic and acidic residues" evidence="1">
    <location>
        <begin position="270"/>
        <end position="310"/>
    </location>
</feature>
<feature type="region of interest" description="Disordered" evidence="1">
    <location>
        <begin position="1"/>
        <end position="54"/>
    </location>
</feature>
<evidence type="ECO:0000313" key="3">
    <source>
        <dbReference type="Proteomes" id="UP001066276"/>
    </source>
</evidence>
<proteinExistence type="predicted"/>
<feature type="compositionally biased region" description="Polar residues" evidence="1">
    <location>
        <begin position="234"/>
        <end position="249"/>
    </location>
</feature>
<feature type="compositionally biased region" description="Basic and acidic residues" evidence="1">
    <location>
        <begin position="25"/>
        <end position="44"/>
    </location>
</feature>
<comment type="caution">
    <text evidence="2">The sequence shown here is derived from an EMBL/GenBank/DDBJ whole genome shotgun (WGS) entry which is preliminary data.</text>
</comment>
<gene>
    <name evidence="2" type="ORF">NDU88_005650</name>
</gene>
<feature type="compositionally biased region" description="Basic and acidic residues" evidence="1">
    <location>
        <begin position="1"/>
        <end position="12"/>
    </location>
</feature>
<accession>A0AAV7TBA1</accession>
<keyword evidence="3" id="KW-1185">Reference proteome</keyword>
<protein>
    <submittedName>
        <fullName evidence="2">Uncharacterized protein</fullName>
    </submittedName>
</protein>
<sequence length="329" mass="36831">MGAAHLQDEARHGARASTTPTWRGGRAEEKGTGRDPQQRKDLHTRGTLAVEGAPSTQAARWNEWVERLMFYFEATKTDNEQKRAMVVHLGGKDIYRIAKTINEAEPKTHLTLIVALRTHFAPMINVDYERLIFGQARQTADESNNMFYLRLKELAATCAFHNENDEIRGQIIQGCASSKLRERILEESGRLLQDILTMGRTKELSKARASHMEAALQNPIKMEQVAAVIGASSKPKTQKTPLSTKTCGSASPGHGPLTTEMDGAEEDEELEHRLSDPAPENMERVCGRQDNDSDTNPRDPGSRGGRDLRSRYHLRYNPAPSTMLRDFLL</sequence>
<dbReference type="AlphaFoldDB" id="A0AAV7TBA1"/>
<dbReference type="PANTHER" id="PTHR33198">
    <property type="entry name" value="ANK_REP_REGION DOMAIN-CONTAINING PROTEIN-RELATED"/>
    <property type="match status" value="1"/>
</dbReference>
<name>A0AAV7TBA1_PLEWA</name>